<keyword evidence="4" id="KW-0808">Transferase</keyword>
<dbReference type="Pfam" id="PF01793">
    <property type="entry name" value="Glyco_transf_15"/>
    <property type="match status" value="1"/>
</dbReference>
<dbReference type="OMA" id="TEMHERM"/>
<keyword evidence="3" id="KW-0328">Glycosyltransferase</keyword>
<reference evidence="8 9" key="1">
    <citation type="journal article" date="2011" name="J. Gen. Appl. Microbiol.">
        <title>Draft genome sequencing of the enigmatic yeast Saitoella complicata.</title>
        <authorList>
            <person name="Nishida H."/>
            <person name="Hamamoto M."/>
            <person name="Sugiyama J."/>
        </authorList>
    </citation>
    <scope>NUCLEOTIDE SEQUENCE [LARGE SCALE GENOMIC DNA]</scope>
    <source>
        <strain evidence="8 9">NRRL Y-17804</strain>
    </source>
</reference>
<dbReference type="Gene3D" id="3.90.550.10">
    <property type="entry name" value="Spore Coat Polysaccharide Biosynthesis Protein SpsA, Chain A"/>
    <property type="match status" value="1"/>
</dbReference>
<dbReference type="PANTHER" id="PTHR31121:SF10">
    <property type="entry name" value="MANNOSYLTRANSFERASE KTR2-RELATED"/>
    <property type="match status" value="1"/>
</dbReference>
<dbReference type="AlphaFoldDB" id="A0A0E9NGC5"/>
<protein>
    <recommendedName>
        <fullName evidence="10">Glycosyltransferase family 15 protein</fullName>
    </recommendedName>
</protein>
<reference evidence="8 9" key="2">
    <citation type="journal article" date="2014" name="J. Gen. Appl. Microbiol.">
        <title>The early diverging ascomycetous budding yeast Saitoella complicata has three histone deacetylases belonging to the Clr6, Hos2, and Rpd3 lineages.</title>
        <authorList>
            <person name="Nishida H."/>
            <person name="Matsumoto T."/>
            <person name="Kondo S."/>
            <person name="Hamamoto M."/>
            <person name="Yoshikawa H."/>
        </authorList>
    </citation>
    <scope>NUCLEOTIDE SEQUENCE [LARGE SCALE GENOMIC DNA]</scope>
    <source>
        <strain evidence="8 9">NRRL Y-17804</strain>
    </source>
</reference>
<dbReference type="Proteomes" id="UP000033140">
    <property type="component" value="Unassembled WGS sequence"/>
</dbReference>
<proteinExistence type="inferred from homology"/>
<dbReference type="PIRSF" id="PIRSF018153">
    <property type="entry name" value="Glyco_trans_15"/>
    <property type="match status" value="1"/>
</dbReference>
<dbReference type="GO" id="GO:0005794">
    <property type="term" value="C:Golgi apparatus"/>
    <property type="evidence" value="ECO:0007669"/>
    <property type="project" value="TreeGrafter"/>
</dbReference>
<feature type="transmembrane region" description="Helical" evidence="7">
    <location>
        <begin position="37"/>
        <end position="57"/>
    </location>
</feature>
<dbReference type="STRING" id="698492.A0A0E9NGC5"/>
<dbReference type="GO" id="GO:0000026">
    <property type="term" value="F:alpha-1,2-mannosyltransferase activity"/>
    <property type="evidence" value="ECO:0007669"/>
    <property type="project" value="TreeGrafter"/>
</dbReference>
<gene>
    <name evidence="8" type="ORF">G7K_3084-t1</name>
</gene>
<dbReference type="PANTHER" id="PTHR31121">
    <property type="entry name" value="ALPHA-1,2 MANNOSYLTRANSFERASE KTR1"/>
    <property type="match status" value="1"/>
</dbReference>
<organism evidence="8 9">
    <name type="scientific">Saitoella complicata (strain BCRC 22490 / CBS 7301 / JCM 7358 / NBRC 10748 / NRRL Y-17804)</name>
    <dbReference type="NCBI Taxonomy" id="698492"/>
    <lineage>
        <taxon>Eukaryota</taxon>
        <taxon>Fungi</taxon>
        <taxon>Dikarya</taxon>
        <taxon>Ascomycota</taxon>
        <taxon>Taphrinomycotina</taxon>
        <taxon>Taphrinomycotina incertae sedis</taxon>
        <taxon>Saitoella</taxon>
    </lineage>
</organism>
<comment type="subcellular location">
    <subcellularLocation>
        <location evidence="1">Endoplasmic reticulum</location>
    </subcellularLocation>
</comment>
<sequence>MFKRRTSNTDLLATGSWQARQGSTTGARVSRESKRALLKYLLLAVLAASLFYNYVGWSRIAGHSEEPGATAKTWSYEIVKPEPTNHRDNTQKQTLGKEKAALVMLARNKELGDALHSIRAVEDRFNRNYHYPWVFMNDEPFTEEFMELTSGLASGPVEYAQIPKEHWSVPDWLDVPKAQKSMEDMVAKGIIYGGSVSYRHMCRFNSAFFFRQEVLAKYDWYWRVEPSVDFYCDIDYDPFAFMRENKKTYGFVMSLYEYEATIPTLWKATADFIKDHPDYLASNNSLDFLIDGQAPSAEGDKSIPEKGYNLCHFWSNFEIADLNFWRSKTYLDYVDHLDSLGGFFYERWGDAPVHSLAVSLFLPKDKVHHFNDISYRHAPYTRCPQDEESYANGRCVCPIPKTQNFDTDGYSCLPKWWAVAGKEDRRYN</sequence>
<evidence type="ECO:0000256" key="2">
    <source>
        <dbReference type="ARBA" id="ARBA00007677"/>
    </source>
</evidence>
<evidence type="ECO:0000256" key="5">
    <source>
        <dbReference type="ARBA" id="ARBA00022824"/>
    </source>
</evidence>
<name>A0A0E9NGC5_SAICN</name>
<dbReference type="EMBL" id="BACD03000018">
    <property type="protein sequence ID" value="GAO48922.1"/>
    <property type="molecule type" value="Genomic_DNA"/>
</dbReference>
<dbReference type="InterPro" id="IPR002685">
    <property type="entry name" value="Glyco_trans_15"/>
</dbReference>
<accession>A0A0E9NGC5</accession>
<keyword evidence="5" id="KW-0256">Endoplasmic reticulum</keyword>
<keyword evidence="7" id="KW-0472">Membrane</keyword>
<dbReference type="FunFam" id="3.90.550.10:FF:000051">
    <property type="entry name" value="Alpha-1,2-mannosyltransferase (Ktr4)"/>
    <property type="match status" value="1"/>
</dbReference>
<keyword evidence="9" id="KW-1185">Reference proteome</keyword>
<evidence type="ECO:0000256" key="7">
    <source>
        <dbReference type="SAM" id="Phobius"/>
    </source>
</evidence>
<evidence type="ECO:0000256" key="6">
    <source>
        <dbReference type="PIRSR" id="PIRSR018153-1"/>
    </source>
</evidence>
<feature type="active site" description="Nucleophile" evidence="6">
    <location>
        <position position="318"/>
    </location>
</feature>
<evidence type="ECO:0000256" key="3">
    <source>
        <dbReference type="ARBA" id="ARBA00022676"/>
    </source>
</evidence>
<keyword evidence="7" id="KW-1133">Transmembrane helix</keyword>
<evidence type="ECO:0000256" key="1">
    <source>
        <dbReference type="ARBA" id="ARBA00004240"/>
    </source>
</evidence>
<dbReference type="GO" id="GO:0016020">
    <property type="term" value="C:membrane"/>
    <property type="evidence" value="ECO:0007669"/>
    <property type="project" value="InterPro"/>
</dbReference>
<evidence type="ECO:0008006" key="10">
    <source>
        <dbReference type="Google" id="ProtNLM"/>
    </source>
</evidence>
<dbReference type="GO" id="GO:0006487">
    <property type="term" value="P:protein N-linked glycosylation"/>
    <property type="evidence" value="ECO:0007669"/>
    <property type="project" value="TreeGrafter"/>
</dbReference>
<evidence type="ECO:0000313" key="9">
    <source>
        <dbReference type="Proteomes" id="UP000033140"/>
    </source>
</evidence>
<evidence type="ECO:0000313" key="8">
    <source>
        <dbReference type="EMBL" id="GAO48922.1"/>
    </source>
</evidence>
<comment type="similarity">
    <text evidence="2">Belongs to the glycosyltransferase 15 family.</text>
</comment>
<dbReference type="GO" id="GO:0000032">
    <property type="term" value="P:cell wall mannoprotein biosynthetic process"/>
    <property type="evidence" value="ECO:0007669"/>
    <property type="project" value="TreeGrafter"/>
</dbReference>
<dbReference type="InterPro" id="IPR029044">
    <property type="entry name" value="Nucleotide-diphossugar_trans"/>
</dbReference>
<keyword evidence="7" id="KW-0812">Transmembrane</keyword>
<comment type="caution">
    <text evidence="8">The sequence shown here is derived from an EMBL/GenBank/DDBJ whole genome shotgun (WGS) entry which is preliminary data.</text>
</comment>
<dbReference type="GO" id="GO:0006493">
    <property type="term" value="P:protein O-linked glycosylation"/>
    <property type="evidence" value="ECO:0007669"/>
    <property type="project" value="TreeGrafter"/>
</dbReference>
<dbReference type="GO" id="GO:0005783">
    <property type="term" value="C:endoplasmic reticulum"/>
    <property type="evidence" value="ECO:0007669"/>
    <property type="project" value="UniProtKB-SubCell"/>
</dbReference>
<dbReference type="SUPFAM" id="SSF53448">
    <property type="entry name" value="Nucleotide-diphospho-sugar transferases"/>
    <property type="match status" value="1"/>
</dbReference>
<reference evidence="8 9" key="3">
    <citation type="journal article" date="2015" name="Genome Announc.">
        <title>Draft Genome Sequence of the Archiascomycetous Yeast Saitoella complicata.</title>
        <authorList>
            <person name="Yamauchi K."/>
            <person name="Kondo S."/>
            <person name="Hamamoto M."/>
            <person name="Takahashi Y."/>
            <person name="Ogura Y."/>
            <person name="Hayashi T."/>
            <person name="Nishida H."/>
        </authorList>
    </citation>
    <scope>NUCLEOTIDE SEQUENCE [LARGE SCALE GENOMIC DNA]</scope>
    <source>
        <strain evidence="8 9">NRRL Y-17804</strain>
    </source>
</reference>
<evidence type="ECO:0000256" key="4">
    <source>
        <dbReference type="ARBA" id="ARBA00022679"/>
    </source>
</evidence>